<reference evidence="2" key="1">
    <citation type="submission" date="2022-06" db="EMBL/GenBank/DDBJ databases">
        <title>Draft genome sequences of Leminorella grimontii str. JCM5902.</title>
        <authorList>
            <person name="Wakabayashi Y."/>
            <person name="Kojima K."/>
        </authorList>
    </citation>
    <scope>NUCLEOTIDE SEQUENCE</scope>
    <source>
        <strain evidence="2">JCM 5902</strain>
    </source>
</reference>
<protein>
    <recommendedName>
        <fullName evidence="4">DUF4825 domain-containing protein</fullName>
    </recommendedName>
</protein>
<organism evidence="2 3">
    <name type="scientific">Leminorella grimontii</name>
    <dbReference type="NCBI Taxonomy" id="82981"/>
    <lineage>
        <taxon>Bacteria</taxon>
        <taxon>Pseudomonadati</taxon>
        <taxon>Pseudomonadota</taxon>
        <taxon>Gammaproteobacteria</taxon>
        <taxon>Enterobacterales</taxon>
        <taxon>Budviciaceae</taxon>
        <taxon>Leminorella</taxon>
    </lineage>
</organism>
<accession>A0AAV5MXG5</accession>
<name>A0AAV5MXG5_9GAMM</name>
<evidence type="ECO:0000313" key="2">
    <source>
        <dbReference type="EMBL" id="GKX54540.1"/>
    </source>
</evidence>
<dbReference type="RefSeq" id="WP_027273093.1">
    <property type="nucleotide sequence ID" value="NZ_BRLH01000001.1"/>
</dbReference>
<dbReference type="Proteomes" id="UP001058124">
    <property type="component" value="Unassembled WGS sequence"/>
</dbReference>
<dbReference type="AlphaFoldDB" id="A0AAV5MXG5"/>
<evidence type="ECO:0000256" key="1">
    <source>
        <dbReference type="SAM" id="Phobius"/>
    </source>
</evidence>
<keyword evidence="1" id="KW-0812">Transmembrane</keyword>
<comment type="caution">
    <text evidence="2">The sequence shown here is derived from an EMBL/GenBank/DDBJ whole genome shotgun (WGS) entry which is preliminary data.</text>
</comment>
<dbReference type="EMBL" id="BRLH01000001">
    <property type="protein sequence ID" value="GKX54540.1"/>
    <property type="molecule type" value="Genomic_DNA"/>
</dbReference>
<sequence length="286" mass="32003">MTDSNAQTKRFHKPILFILAAVIVGGIAFYIATPSSPPSCSKPSLNETLSKMYLRANIEDAISNPGRALSSDNRPIFYKLKNQAEVSYDSTTRTRYCTATAMFILRDESQKRETVDYDIGYIISPKGDDFQIQMKDKDYITHAYGKKSEKSASPIDEQKIKDALMASVKKLDGASRAMPKKIKTMSESVEWTALNGECIKQADGYTCPLIVGFYDNLLNALGRNSSLKLYIDLPLIQKDGVWKTTDAFNDIFLKSIVRARMINMYGEEAVKKAEQQEQSPTANGEK</sequence>
<keyword evidence="3" id="KW-1185">Reference proteome</keyword>
<keyword evidence="1" id="KW-1133">Transmembrane helix</keyword>
<feature type="transmembrane region" description="Helical" evidence="1">
    <location>
        <begin position="15"/>
        <end position="32"/>
    </location>
</feature>
<gene>
    <name evidence="2" type="ORF">SOASR030_06520</name>
</gene>
<evidence type="ECO:0000313" key="3">
    <source>
        <dbReference type="Proteomes" id="UP001058124"/>
    </source>
</evidence>
<keyword evidence="1" id="KW-0472">Membrane</keyword>
<evidence type="ECO:0008006" key="4">
    <source>
        <dbReference type="Google" id="ProtNLM"/>
    </source>
</evidence>
<proteinExistence type="predicted"/>